<sequence>MSTRFPWLFVIVAIASLLRLNVVLGSVFPTQPTADTKFSSGQIALVTWRDDSHAPRLEGTGNMKIDLHGKNAEYIATLARHVPPTACSHPIFIPPGLQSASYYTIRFITKDPPLTIYSSDFTILTDSYLFPARPAIVNTTMSMTSASASTSLSAAPTVYTNPMGAHPGAGPGLRNSASSAPKKNSGTKVLGTMRFRLLAILWPALVGISMAL</sequence>
<evidence type="ECO:0000256" key="1">
    <source>
        <dbReference type="ARBA" id="ARBA00022729"/>
    </source>
</evidence>
<proteinExistence type="predicted"/>
<reference evidence="5" key="1">
    <citation type="submission" date="2022-07" db="EMBL/GenBank/DDBJ databases">
        <title>The genome of Lyophyllum shimeji provides insight into the initial evolution of ectomycorrhizal fungal genome.</title>
        <authorList>
            <person name="Kobayashi Y."/>
            <person name="Shibata T."/>
            <person name="Hirakawa H."/>
            <person name="Shigenobu S."/>
            <person name="Nishiyama T."/>
            <person name="Yamada A."/>
            <person name="Hasebe M."/>
            <person name="Kawaguchi M."/>
        </authorList>
    </citation>
    <scope>NUCLEOTIDE SEQUENCE</scope>
    <source>
        <strain evidence="5">AT787</strain>
    </source>
</reference>
<dbReference type="OrthoDB" id="3250770at2759"/>
<evidence type="ECO:0000313" key="6">
    <source>
        <dbReference type="Proteomes" id="UP001063166"/>
    </source>
</evidence>
<name>A0A9P3PSG9_LYOSH</name>
<dbReference type="AlphaFoldDB" id="A0A9P3PSG9"/>
<feature type="signal peptide" evidence="3">
    <location>
        <begin position="1"/>
        <end position="25"/>
    </location>
</feature>
<feature type="chain" id="PRO_5040473471" evidence="3">
    <location>
        <begin position="26"/>
        <end position="212"/>
    </location>
</feature>
<dbReference type="EMBL" id="BRPK01000009">
    <property type="protein sequence ID" value="GLB40911.1"/>
    <property type="molecule type" value="Genomic_DNA"/>
</dbReference>
<protein>
    <submittedName>
        <fullName evidence="5">Ser-Thr-rich glycosyl-phosphatidyl-inositol-anchored membrane family protein</fullName>
    </submittedName>
</protein>
<dbReference type="InterPro" id="IPR018466">
    <property type="entry name" value="Kre9/Knh1-like_N"/>
</dbReference>
<feature type="compositionally biased region" description="Polar residues" evidence="2">
    <location>
        <begin position="175"/>
        <end position="185"/>
    </location>
</feature>
<feature type="region of interest" description="Disordered" evidence="2">
    <location>
        <begin position="164"/>
        <end position="185"/>
    </location>
</feature>
<accession>A0A9P3PSG9</accession>
<keyword evidence="1 3" id="KW-0732">Signal</keyword>
<organism evidence="5 6">
    <name type="scientific">Lyophyllum shimeji</name>
    <name type="common">Hon-shimeji</name>
    <name type="synonym">Tricholoma shimeji</name>
    <dbReference type="NCBI Taxonomy" id="47721"/>
    <lineage>
        <taxon>Eukaryota</taxon>
        <taxon>Fungi</taxon>
        <taxon>Dikarya</taxon>
        <taxon>Basidiomycota</taxon>
        <taxon>Agaricomycotina</taxon>
        <taxon>Agaricomycetes</taxon>
        <taxon>Agaricomycetidae</taxon>
        <taxon>Agaricales</taxon>
        <taxon>Tricholomatineae</taxon>
        <taxon>Lyophyllaceae</taxon>
        <taxon>Lyophyllum</taxon>
    </lineage>
</organism>
<dbReference type="Pfam" id="PF10342">
    <property type="entry name" value="Kre9_KNH"/>
    <property type="match status" value="1"/>
</dbReference>
<gene>
    <name evidence="5" type="ORF">LshimejAT787_0901260</name>
</gene>
<evidence type="ECO:0000256" key="3">
    <source>
        <dbReference type="SAM" id="SignalP"/>
    </source>
</evidence>
<evidence type="ECO:0000313" key="5">
    <source>
        <dbReference type="EMBL" id="GLB40911.1"/>
    </source>
</evidence>
<comment type="caution">
    <text evidence="5">The sequence shown here is derived from an EMBL/GenBank/DDBJ whole genome shotgun (WGS) entry which is preliminary data.</text>
</comment>
<evidence type="ECO:0000259" key="4">
    <source>
        <dbReference type="Pfam" id="PF10342"/>
    </source>
</evidence>
<keyword evidence="6" id="KW-1185">Reference proteome</keyword>
<evidence type="ECO:0000256" key="2">
    <source>
        <dbReference type="SAM" id="MobiDB-lite"/>
    </source>
</evidence>
<feature type="domain" description="Yeast cell wall synthesis Kre9/Knh1-like N-terminal" evidence="4">
    <location>
        <begin position="31"/>
        <end position="123"/>
    </location>
</feature>
<dbReference type="Proteomes" id="UP001063166">
    <property type="component" value="Unassembled WGS sequence"/>
</dbReference>